<feature type="transmembrane region" description="Helical" evidence="3">
    <location>
        <begin position="278"/>
        <end position="304"/>
    </location>
</feature>
<name>A0A8C9VEN2_SCLFO</name>
<dbReference type="OrthoDB" id="6151406at2759"/>
<dbReference type="AlphaFoldDB" id="A0A8C9VEN2"/>
<reference evidence="5" key="2">
    <citation type="submission" date="2025-08" db="UniProtKB">
        <authorList>
            <consortium name="Ensembl"/>
        </authorList>
    </citation>
    <scope>IDENTIFICATION</scope>
</reference>
<sequence>LLDSVPLSTRPKPLISVEPPWTQLFIGDPVTLSCGLGDPSAGWRYRWFKDSPEIPVSRRAALSAAGDRYTIRSASVSDQGQYRCRAERGNPSFGSELSDVLKLDVSATLTVRPNRAQHFAGQSLSLSCVVDGSSTGLWTVRRHVTRSGVQSVCEGAGGCEISPTTVSHSGLYWCESGSGAERSPAVNILVHSGYVILDGPVQPLTEGDSLTLTCVGKYYRNSPIKGAQFYKDGQEVTSSSGGQLTIGAVGQMDSGSYRCQRYSGEQSAEMWVTVRGSWSLVAVGLGLGLTLGLLLFIVLLSLCLRARGESQEYTHTHTHTHRADNQREIMTHLLFQVTAVPERPGTVTVLLHSSLNSRETKCPALSLKRVSSAESVP</sequence>
<dbReference type="Pfam" id="PF13895">
    <property type="entry name" value="Ig_2"/>
    <property type="match status" value="1"/>
</dbReference>
<reference evidence="5" key="3">
    <citation type="submission" date="2025-09" db="UniProtKB">
        <authorList>
            <consortium name="Ensembl"/>
        </authorList>
    </citation>
    <scope>IDENTIFICATION</scope>
</reference>
<dbReference type="GeneTree" id="ENSGT01050000244808"/>
<feature type="domain" description="Ig-like" evidence="4">
    <location>
        <begin position="184"/>
        <end position="275"/>
    </location>
</feature>
<evidence type="ECO:0000313" key="5">
    <source>
        <dbReference type="Ensembl" id="ENSSFOP00015046914.1"/>
    </source>
</evidence>
<feature type="domain" description="Ig-like" evidence="4">
    <location>
        <begin position="13"/>
        <end position="98"/>
    </location>
</feature>
<dbReference type="GO" id="GO:0004888">
    <property type="term" value="F:transmembrane signaling receptor activity"/>
    <property type="evidence" value="ECO:0007669"/>
    <property type="project" value="TreeGrafter"/>
</dbReference>
<dbReference type="GO" id="GO:0009897">
    <property type="term" value="C:external side of plasma membrane"/>
    <property type="evidence" value="ECO:0007669"/>
    <property type="project" value="TreeGrafter"/>
</dbReference>
<evidence type="ECO:0000256" key="1">
    <source>
        <dbReference type="ARBA" id="ARBA00022729"/>
    </source>
</evidence>
<organism evidence="5 6">
    <name type="scientific">Scleropages formosus</name>
    <name type="common">Asian bonytongue</name>
    <name type="synonym">Osteoglossum formosum</name>
    <dbReference type="NCBI Taxonomy" id="113540"/>
    <lineage>
        <taxon>Eukaryota</taxon>
        <taxon>Metazoa</taxon>
        <taxon>Chordata</taxon>
        <taxon>Craniata</taxon>
        <taxon>Vertebrata</taxon>
        <taxon>Euteleostomi</taxon>
        <taxon>Actinopterygii</taxon>
        <taxon>Neopterygii</taxon>
        <taxon>Teleostei</taxon>
        <taxon>Osteoglossocephala</taxon>
        <taxon>Osteoglossomorpha</taxon>
        <taxon>Osteoglossiformes</taxon>
        <taxon>Osteoglossidae</taxon>
        <taxon>Scleropages</taxon>
    </lineage>
</organism>
<dbReference type="PROSITE" id="PS50835">
    <property type="entry name" value="IG_LIKE"/>
    <property type="match status" value="2"/>
</dbReference>
<dbReference type="InterPro" id="IPR003598">
    <property type="entry name" value="Ig_sub2"/>
</dbReference>
<keyword evidence="3" id="KW-0812">Transmembrane</keyword>
<dbReference type="Pfam" id="PF13927">
    <property type="entry name" value="Ig_3"/>
    <property type="match status" value="1"/>
</dbReference>
<dbReference type="Gene3D" id="2.60.40.10">
    <property type="entry name" value="Immunoglobulins"/>
    <property type="match status" value="3"/>
</dbReference>
<keyword evidence="6" id="KW-1185">Reference proteome</keyword>
<dbReference type="SUPFAM" id="SSF48726">
    <property type="entry name" value="Immunoglobulin"/>
    <property type="match status" value="3"/>
</dbReference>
<evidence type="ECO:0000256" key="2">
    <source>
        <dbReference type="ARBA" id="ARBA00023157"/>
    </source>
</evidence>
<dbReference type="InterPro" id="IPR007110">
    <property type="entry name" value="Ig-like_dom"/>
</dbReference>
<evidence type="ECO:0000259" key="4">
    <source>
        <dbReference type="PROSITE" id="PS50835"/>
    </source>
</evidence>
<dbReference type="Ensembl" id="ENSSFOT00015046744.1">
    <property type="protein sequence ID" value="ENSSFOP00015046914.1"/>
    <property type="gene ID" value="ENSSFOG00015031911.1"/>
</dbReference>
<reference evidence="5 6" key="1">
    <citation type="submission" date="2019-04" db="EMBL/GenBank/DDBJ databases">
        <authorList>
            <consortium name="Wellcome Sanger Institute Data Sharing"/>
        </authorList>
    </citation>
    <scope>NUCLEOTIDE SEQUENCE [LARGE SCALE GENOMIC DNA]</scope>
</reference>
<proteinExistence type="predicted"/>
<dbReference type="InterPro" id="IPR036179">
    <property type="entry name" value="Ig-like_dom_sf"/>
</dbReference>
<dbReference type="PANTHER" id="PTHR11481">
    <property type="entry name" value="IMMUNOGLOBULIN FC RECEPTOR"/>
    <property type="match status" value="1"/>
</dbReference>
<dbReference type="SMART" id="SM00408">
    <property type="entry name" value="IGc2"/>
    <property type="match status" value="3"/>
</dbReference>
<dbReference type="InterPro" id="IPR013783">
    <property type="entry name" value="Ig-like_fold"/>
</dbReference>
<dbReference type="SMART" id="SM00409">
    <property type="entry name" value="IG"/>
    <property type="match status" value="3"/>
</dbReference>
<keyword evidence="3" id="KW-1133">Transmembrane helix</keyword>
<dbReference type="PANTHER" id="PTHR11481:SF64">
    <property type="entry name" value="FC RECEPTOR-LIKE PROTEIN 4"/>
    <property type="match status" value="1"/>
</dbReference>
<dbReference type="Proteomes" id="UP000694397">
    <property type="component" value="Chromosome 15"/>
</dbReference>
<keyword evidence="2" id="KW-1015">Disulfide bond</keyword>
<dbReference type="InterPro" id="IPR050488">
    <property type="entry name" value="Ig_Fc_receptor"/>
</dbReference>
<keyword evidence="1" id="KW-0732">Signal</keyword>
<evidence type="ECO:0000256" key="3">
    <source>
        <dbReference type="SAM" id="Phobius"/>
    </source>
</evidence>
<dbReference type="GO" id="GO:0006955">
    <property type="term" value="P:immune response"/>
    <property type="evidence" value="ECO:0007669"/>
    <property type="project" value="TreeGrafter"/>
</dbReference>
<accession>A0A8C9VEN2</accession>
<keyword evidence="3" id="KW-0472">Membrane</keyword>
<dbReference type="InterPro" id="IPR003599">
    <property type="entry name" value="Ig_sub"/>
</dbReference>
<protein>
    <recommendedName>
        <fullName evidence="4">Ig-like domain-containing protein</fullName>
    </recommendedName>
</protein>
<dbReference type="GO" id="GO:0007166">
    <property type="term" value="P:cell surface receptor signaling pathway"/>
    <property type="evidence" value="ECO:0007669"/>
    <property type="project" value="TreeGrafter"/>
</dbReference>
<evidence type="ECO:0000313" key="6">
    <source>
        <dbReference type="Proteomes" id="UP000694397"/>
    </source>
</evidence>